<name>A0A6P7YGV3_9AMPH</name>
<dbReference type="GO" id="GO:0035371">
    <property type="term" value="C:microtubule plus-end"/>
    <property type="evidence" value="ECO:0007669"/>
    <property type="project" value="TreeGrafter"/>
</dbReference>
<dbReference type="GO" id="GO:0001578">
    <property type="term" value="P:microtubule bundle formation"/>
    <property type="evidence" value="ECO:0007669"/>
    <property type="project" value="TreeGrafter"/>
</dbReference>
<organism evidence="2 3">
    <name type="scientific">Microcaecilia unicolor</name>
    <dbReference type="NCBI Taxonomy" id="1415580"/>
    <lineage>
        <taxon>Eukaryota</taxon>
        <taxon>Metazoa</taxon>
        <taxon>Chordata</taxon>
        <taxon>Craniata</taxon>
        <taxon>Vertebrata</taxon>
        <taxon>Euteleostomi</taxon>
        <taxon>Amphibia</taxon>
        <taxon>Gymnophiona</taxon>
        <taxon>Siphonopidae</taxon>
        <taxon>Microcaecilia</taxon>
    </lineage>
</organism>
<gene>
    <name evidence="3" type="primary">LOC115472220</name>
</gene>
<dbReference type="GO" id="GO:0007059">
    <property type="term" value="P:chromosome segregation"/>
    <property type="evidence" value="ECO:0007669"/>
    <property type="project" value="TreeGrafter"/>
</dbReference>
<keyword evidence="2" id="KW-1185">Reference proteome</keyword>
<dbReference type="RefSeq" id="XP_030062270.1">
    <property type="nucleotide sequence ID" value="XM_030206410.1"/>
</dbReference>
<dbReference type="PANTHER" id="PTHR46930:SF1">
    <property type="entry name" value="CDK5 REGULATORY SUBUNIT-ASSOCIATED PROTEIN 2"/>
    <property type="match status" value="1"/>
</dbReference>
<dbReference type="GO" id="GO:0007099">
    <property type="term" value="P:centriole replication"/>
    <property type="evidence" value="ECO:0007669"/>
    <property type="project" value="TreeGrafter"/>
</dbReference>
<dbReference type="PANTHER" id="PTHR46930">
    <property type="entry name" value="CDK5 REGULATORY SUBUNIT-ASSOCIATED PROTEIN 2"/>
    <property type="match status" value="1"/>
</dbReference>
<accession>A0A6P7YGV3</accession>
<evidence type="ECO:0000256" key="1">
    <source>
        <dbReference type="SAM" id="MobiDB-lite"/>
    </source>
</evidence>
<dbReference type="GO" id="GO:0090266">
    <property type="term" value="P:regulation of mitotic cell cycle spindle assembly checkpoint"/>
    <property type="evidence" value="ECO:0007669"/>
    <property type="project" value="TreeGrafter"/>
</dbReference>
<dbReference type="GO" id="GO:0043015">
    <property type="term" value="F:gamma-tubulin binding"/>
    <property type="evidence" value="ECO:0007669"/>
    <property type="project" value="TreeGrafter"/>
</dbReference>
<dbReference type="KEGG" id="muo:115472220"/>
<reference evidence="3" key="1">
    <citation type="submission" date="2025-08" db="UniProtKB">
        <authorList>
            <consortium name="RefSeq"/>
        </authorList>
    </citation>
    <scope>IDENTIFICATION</scope>
</reference>
<sequence>MSESVAANLNDKLHETESVTENLNEKLYMAESTIESLKDISSTNSMLLKGSGIDTQFGNCNNVHCVKELDGQNAKNVLDNPDELKQRIKDMEIQLEKYQNVLFLLQAYSKQVPANDSFNAVLTTLKTSLEDILDTNMKENTDDRVPETSLYSSNATEVKRELSNQQRMQLKSELQKENATSLKLLDHVYILQKKIKIMSPSRHKNDIQKMDKTTDHPQEHYRNESLPLSACPSLSDFETSEKSYIESLEDNLNTLKREHEGVMHLPQNLSQDKQNEKLRESLSQANFLVESIRSEYECIKKENEKLQQQLCERDEEIRCLTQDIHKNCNELKRLYEEKQVHQSLQIEQNLCKKLTEVDRRKKDPVTDAEDSILLSYFGITDPVTDAEDKNDQNGYLFDAPDNDDGASQCSSRSTVSMSYAPARLVPGHHMWADKNGSHVLGLIEDYDALRKQISEGQKLVCGIEASIEDIQNIKSQASRIKSGDQGSLSSFSTSVIRVQQILEEANRLLKLLWRVSLPSSTSCFSQDEDLKSEIARLRRKLSECERQLHSTVKHLHSTRQLKEDMEKIIIEQLALTHNVLKKARGNLEIQPVEVQQ</sequence>
<dbReference type="InParanoid" id="A0A6P7YGV3"/>
<protein>
    <submittedName>
        <fullName evidence="3">CDK5 regulatory subunit-associated protein 2-like isoform X1</fullName>
    </submittedName>
</protein>
<dbReference type="Proteomes" id="UP000515156">
    <property type="component" value="Chromosome 6"/>
</dbReference>
<dbReference type="GO" id="GO:0046600">
    <property type="term" value="P:negative regulation of centriole replication"/>
    <property type="evidence" value="ECO:0007669"/>
    <property type="project" value="TreeGrafter"/>
</dbReference>
<dbReference type="GeneID" id="115472220"/>
<dbReference type="GO" id="GO:0008017">
    <property type="term" value="F:microtubule binding"/>
    <property type="evidence" value="ECO:0007669"/>
    <property type="project" value="TreeGrafter"/>
</dbReference>
<feature type="region of interest" description="Disordered" evidence="1">
    <location>
        <begin position="388"/>
        <end position="412"/>
    </location>
</feature>
<dbReference type="GO" id="GO:0097431">
    <property type="term" value="C:mitotic spindle pole"/>
    <property type="evidence" value="ECO:0007669"/>
    <property type="project" value="TreeGrafter"/>
</dbReference>
<dbReference type="GO" id="GO:0000132">
    <property type="term" value="P:establishment of mitotic spindle orientation"/>
    <property type="evidence" value="ECO:0007669"/>
    <property type="project" value="TreeGrafter"/>
</dbReference>
<dbReference type="OrthoDB" id="10255000at2759"/>
<dbReference type="AlphaFoldDB" id="A0A6P7YGV3"/>
<dbReference type="InterPro" id="IPR042791">
    <property type="entry name" value="CDK5RAP2"/>
</dbReference>
<proteinExistence type="predicted"/>
<evidence type="ECO:0000313" key="3">
    <source>
        <dbReference type="RefSeq" id="XP_030062270.1"/>
    </source>
</evidence>
<evidence type="ECO:0000313" key="2">
    <source>
        <dbReference type="Proteomes" id="UP000515156"/>
    </source>
</evidence>
<dbReference type="GO" id="GO:0000242">
    <property type="term" value="C:pericentriolar material"/>
    <property type="evidence" value="ECO:0007669"/>
    <property type="project" value="TreeGrafter"/>
</dbReference>